<dbReference type="AlphaFoldDB" id="A0A177FEL9"/>
<name>A0A177FEL9_9EURO</name>
<dbReference type="InterPro" id="IPR052761">
    <property type="entry name" value="Fungal_Detox/Toxin_TFs"/>
</dbReference>
<dbReference type="Proteomes" id="UP000077002">
    <property type="component" value="Unassembled WGS sequence"/>
</dbReference>
<accession>A0A177FEL9</accession>
<dbReference type="Pfam" id="PF04082">
    <property type="entry name" value="Fungal_trans"/>
    <property type="match status" value="1"/>
</dbReference>
<dbReference type="PANTHER" id="PTHR47425">
    <property type="entry name" value="FARB-RELATED"/>
    <property type="match status" value="1"/>
</dbReference>
<sequence length="659" mass="74315">MSLDGGDLHLSNPASLSGTSLSNAHSLSLADGLTVKSTIPLPSFIKPLPAALLQEDIEYLHWKGAFMIPDLPLQNELLRCYIQYVHPYLPVLDLRSLLSAVESDGRAGRVSIVTFQAVMFASTPYVSMDLVRPQGISNRRLLRKTFFQRIKVLVDFECDTDVLSYVQALLLMTYFNEETEPLKNVWHWLGIAIAHARHIDLENNPCDDKRYDTATQKIRKRVWWSLYMRDRLTAIALRRPVRLSTGSRVPLLELSDFDIEAYSPSITQMLGGCQVASDVELQRALAILCIDLTKLCVRISQIPDLKHFNFSHLASPDEDGRDDKDGREWNSRSNILLGEYFEVLECDRELENWFSNLPLDLTYQFQDSEPRSDSSGHDLVYIYHALLTGLYFAAVCVLHRPLLNKVRMNFGSAALELREYSCRRIREASNEITDLYRDLCARNLVEFLPNTGVTCVLPAAIFHLQELQSQEPSSRLTSMRKLETCMQALRRLQNLYASAEFAVSWLARAMRGDVTYKHTAVQTSLLQHSRPPRASTGAQQQGICSDETFPRNSRPFQPLNTAFDTATTTATKFPDTPTHVNRTQIADESIDRAMGDTGGAPQEHSGHHDMVIPDRTPLEAIDTLIGLEGGADFFLSNDEFGPEVDMSWFGSGTTYTLLT</sequence>
<dbReference type="RefSeq" id="XP_022514645.1">
    <property type="nucleotide sequence ID" value="XM_022652951.1"/>
</dbReference>
<protein>
    <recommendedName>
        <fullName evidence="3">Xylanolytic transcriptional activator regulatory domain-containing protein</fullName>
    </recommendedName>
</protein>
<dbReference type="GO" id="GO:0006351">
    <property type="term" value="P:DNA-templated transcription"/>
    <property type="evidence" value="ECO:0007669"/>
    <property type="project" value="InterPro"/>
</dbReference>
<evidence type="ECO:0000313" key="5">
    <source>
        <dbReference type="Proteomes" id="UP000077002"/>
    </source>
</evidence>
<dbReference type="SMART" id="SM00906">
    <property type="entry name" value="Fungal_trans"/>
    <property type="match status" value="1"/>
</dbReference>
<dbReference type="OrthoDB" id="4451586at2759"/>
<organism evidence="4 5">
    <name type="scientific">Fonsecaea monophora</name>
    <dbReference type="NCBI Taxonomy" id="254056"/>
    <lineage>
        <taxon>Eukaryota</taxon>
        <taxon>Fungi</taxon>
        <taxon>Dikarya</taxon>
        <taxon>Ascomycota</taxon>
        <taxon>Pezizomycotina</taxon>
        <taxon>Eurotiomycetes</taxon>
        <taxon>Chaetothyriomycetidae</taxon>
        <taxon>Chaetothyriales</taxon>
        <taxon>Herpotrichiellaceae</taxon>
        <taxon>Fonsecaea</taxon>
    </lineage>
</organism>
<feature type="domain" description="Xylanolytic transcriptional activator regulatory" evidence="3">
    <location>
        <begin position="185"/>
        <end position="257"/>
    </location>
</feature>
<evidence type="ECO:0000256" key="2">
    <source>
        <dbReference type="SAM" id="MobiDB-lite"/>
    </source>
</evidence>
<evidence type="ECO:0000256" key="1">
    <source>
        <dbReference type="ARBA" id="ARBA00023242"/>
    </source>
</evidence>
<evidence type="ECO:0000313" key="4">
    <source>
        <dbReference type="EMBL" id="OAG42693.1"/>
    </source>
</evidence>
<dbReference type="GO" id="GO:0008270">
    <property type="term" value="F:zinc ion binding"/>
    <property type="evidence" value="ECO:0007669"/>
    <property type="project" value="InterPro"/>
</dbReference>
<keyword evidence="5" id="KW-1185">Reference proteome</keyword>
<dbReference type="GO" id="GO:0003677">
    <property type="term" value="F:DNA binding"/>
    <property type="evidence" value="ECO:0007669"/>
    <property type="project" value="InterPro"/>
</dbReference>
<evidence type="ECO:0000259" key="3">
    <source>
        <dbReference type="SMART" id="SM00906"/>
    </source>
</evidence>
<proteinExistence type="predicted"/>
<dbReference type="EMBL" id="LVKK01000014">
    <property type="protein sequence ID" value="OAG42693.1"/>
    <property type="molecule type" value="Genomic_DNA"/>
</dbReference>
<dbReference type="PANTHER" id="PTHR47425:SF3">
    <property type="entry name" value="ZN(II)2CYS6 TRANSCRIPTION FACTOR (EUROFUNG)"/>
    <property type="match status" value="1"/>
</dbReference>
<dbReference type="InterPro" id="IPR007219">
    <property type="entry name" value="XnlR_reg_dom"/>
</dbReference>
<keyword evidence="1" id="KW-0539">Nucleus</keyword>
<reference evidence="4 5" key="1">
    <citation type="submission" date="2016-03" db="EMBL/GenBank/DDBJ databases">
        <title>Draft genome sequence of the Fonsecaea monophora CBS 269.37.</title>
        <authorList>
            <person name="Bombassaro A."/>
            <person name="Vinicius W.A."/>
            <person name="De Hoog S."/>
            <person name="Sun J."/>
            <person name="Souza E.M."/>
            <person name="Raittz R.T."/>
            <person name="Costa F."/>
            <person name="Leao A.C."/>
            <person name="Tadra-Sfeir M.Z."/>
            <person name="Baura V."/>
            <person name="Balsanelli E."/>
            <person name="Pedrosa F.O."/>
            <person name="Moreno L.F."/>
            <person name="Steffens M.B."/>
            <person name="Xi L."/>
            <person name="Bocca A.L."/>
            <person name="Felipe M.S."/>
            <person name="Teixeira M."/>
            <person name="Telles Filho F.Q."/>
            <person name="Azevedo C.M."/>
            <person name="Gomes R."/>
            <person name="Vicente V.A."/>
        </authorList>
    </citation>
    <scope>NUCLEOTIDE SEQUENCE [LARGE SCALE GENOMIC DNA]</scope>
    <source>
        <strain evidence="4 5">CBS 269.37</strain>
    </source>
</reference>
<comment type="caution">
    <text evidence="4">The sequence shown here is derived from an EMBL/GenBank/DDBJ whole genome shotgun (WGS) entry which is preliminary data.</text>
</comment>
<feature type="region of interest" description="Disordered" evidence="2">
    <location>
        <begin position="525"/>
        <end position="556"/>
    </location>
</feature>
<gene>
    <name evidence="4" type="ORF">AYO21_02976</name>
</gene>
<dbReference type="CDD" id="cd12148">
    <property type="entry name" value="fungal_TF_MHR"/>
    <property type="match status" value="1"/>
</dbReference>
<dbReference type="GeneID" id="34598148"/>